<keyword evidence="5" id="KW-1185">Reference proteome</keyword>
<proteinExistence type="predicted"/>
<feature type="chain" id="PRO_5042948659" evidence="3">
    <location>
        <begin position="24"/>
        <end position="322"/>
    </location>
</feature>
<evidence type="ECO:0000256" key="1">
    <source>
        <dbReference type="SAM" id="MobiDB-lite"/>
    </source>
</evidence>
<dbReference type="Proteomes" id="UP001347796">
    <property type="component" value="Unassembled WGS sequence"/>
</dbReference>
<gene>
    <name evidence="4" type="ORF">SNE40_017145</name>
</gene>
<feature type="region of interest" description="Disordered" evidence="1">
    <location>
        <begin position="238"/>
        <end position="289"/>
    </location>
</feature>
<protein>
    <submittedName>
        <fullName evidence="4">Uncharacterized protein</fullName>
    </submittedName>
</protein>
<keyword evidence="2" id="KW-0472">Membrane</keyword>
<comment type="caution">
    <text evidence="4">The sequence shown here is derived from an EMBL/GenBank/DDBJ whole genome shotgun (WGS) entry which is preliminary data.</text>
</comment>
<feature type="transmembrane region" description="Helical" evidence="2">
    <location>
        <begin position="201"/>
        <end position="222"/>
    </location>
</feature>
<name>A0AAN8PKY9_PATCE</name>
<reference evidence="4 5" key="1">
    <citation type="submission" date="2024-01" db="EMBL/GenBank/DDBJ databases">
        <title>The genome of the rayed Mediterranean limpet Patella caerulea (Linnaeus, 1758).</title>
        <authorList>
            <person name="Anh-Thu Weber A."/>
            <person name="Halstead-Nussloch G."/>
        </authorList>
    </citation>
    <scope>NUCLEOTIDE SEQUENCE [LARGE SCALE GENOMIC DNA]</scope>
    <source>
        <strain evidence="4">AATW-2023a</strain>
        <tissue evidence="4">Whole specimen</tissue>
    </source>
</reference>
<keyword evidence="2" id="KW-0812">Transmembrane</keyword>
<keyword evidence="2" id="KW-1133">Transmembrane helix</keyword>
<organism evidence="4 5">
    <name type="scientific">Patella caerulea</name>
    <name type="common">Rayed Mediterranean limpet</name>
    <dbReference type="NCBI Taxonomy" id="87958"/>
    <lineage>
        <taxon>Eukaryota</taxon>
        <taxon>Metazoa</taxon>
        <taxon>Spiralia</taxon>
        <taxon>Lophotrochozoa</taxon>
        <taxon>Mollusca</taxon>
        <taxon>Gastropoda</taxon>
        <taxon>Patellogastropoda</taxon>
        <taxon>Patelloidea</taxon>
        <taxon>Patellidae</taxon>
        <taxon>Patella</taxon>
    </lineage>
</organism>
<dbReference type="AlphaFoldDB" id="A0AAN8PKY9"/>
<evidence type="ECO:0000256" key="2">
    <source>
        <dbReference type="SAM" id="Phobius"/>
    </source>
</evidence>
<evidence type="ECO:0000313" key="4">
    <source>
        <dbReference type="EMBL" id="KAK6173741.1"/>
    </source>
</evidence>
<accession>A0AAN8PKY9</accession>
<evidence type="ECO:0000256" key="3">
    <source>
        <dbReference type="SAM" id="SignalP"/>
    </source>
</evidence>
<feature type="signal peptide" evidence="3">
    <location>
        <begin position="1"/>
        <end position="23"/>
    </location>
</feature>
<dbReference type="EMBL" id="JAZGQO010000011">
    <property type="protein sequence ID" value="KAK6173741.1"/>
    <property type="molecule type" value="Genomic_DNA"/>
</dbReference>
<sequence length="322" mass="35960">MVYRRIVTCVLLIHFIQFCPVESLFTPCSSQNVPYVEVCVNKSLTGSTVYLSSTRTPGDNLHCNCTLKFTGQPQQTVYIGLSPINATTYGCQFELAIRHKNNTGEFSCAKYNGYSYRVDIEDMIEIELISGINPNSDSEFLTCLETTTTPGSQVTLACNEETFPTDSSVSVLPITTRPNREFTTTPTNSSSADTISIIKDLISWILLGVSLLLNIIFTIWCIRIKCCKREIDKKENLGNNGGQLNSVTNSNLHPVNQDNTILNSTNHNLSENDENRRNHLDNSSSDPCDVSYNHDTQYQGLSHDVNIAHNVDETEYTALKYI</sequence>
<keyword evidence="3" id="KW-0732">Signal</keyword>
<feature type="compositionally biased region" description="Polar residues" evidence="1">
    <location>
        <begin position="242"/>
        <end position="269"/>
    </location>
</feature>
<evidence type="ECO:0000313" key="5">
    <source>
        <dbReference type="Proteomes" id="UP001347796"/>
    </source>
</evidence>